<feature type="compositionally biased region" description="Polar residues" evidence="1">
    <location>
        <begin position="202"/>
        <end position="212"/>
    </location>
</feature>
<feature type="compositionally biased region" description="Low complexity" evidence="1">
    <location>
        <begin position="177"/>
        <end position="196"/>
    </location>
</feature>
<evidence type="ECO:0000313" key="2">
    <source>
        <dbReference type="EMBL" id="KOM37779.1"/>
    </source>
</evidence>
<reference evidence="3" key="1">
    <citation type="journal article" date="2015" name="Proc. Natl. Acad. Sci. U.S.A.">
        <title>Genome sequencing of adzuki bean (Vigna angularis) provides insight into high starch and low fat accumulation and domestication.</title>
        <authorList>
            <person name="Yang K."/>
            <person name="Tian Z."/>
            <person name="Chen C."/>
            <person name="Luo L."/>
            <person name="Zhao B."/>
            <person name="Wang Z."/>
            <person name="Yu L."/>
            <person name="Li Y."/>
            <person name="Sun Y."/>
            <person name="Li W."/>
            <person name="Chen Y."/>
            <person name="Li Y."/>
            <person name="Zhang Y."/>
            <person name="Ai D."/>
            <person name="Zhao J."/>
            <person name="Shang C."/>
            <person name="Ma Y."/>
            <person name="Wu B."/>
            <person name="Wang M."/>
            <person name="Gao L."/>
            <person name="Sun D."/>
            <person name="Zhang P."/>
            <person name="Guo F."/>
            <person name="Wang W."/>
            <person name="Li Y."/>
            <person name="Wang J."/>
            <person name="Varshney R.K."/>
            <person name="Wang J."/>
            <person name="Ling H.Q."/>
            <person name="Wan P."/>
        </authorList>
    </citation>
    <scope>NUCLEOTIDE SEQUENCE</scope>
    <source>
        <strain evidence="3">cv. Jingnong 6</strain>
    </source>
</reference>
<feature type="region of interest" description="Disordered" evidence="1">
    <location>
        <begin position="1"/>
        <end position="25"/>
    </location>
</feature>
<sequence length="256" mass="28327">MEEEGDPKEEEEMFPQAPDVKSHLQRTKDLFFFLPRRTIGSKIDRSIYCSSAHRQQRSSARSNRNSARQPDNARQLGTSPLRSDLKNLEQEIQRSEEGNPHQNAIRHPMHSIPPFGLTGARPSGLTSARPSGLTGARPSGLTGVLPFGLTSARSSGLTGARSRRTVASKTDQSIYCSSAHRQQRSSARSNRNNARQPDNARQPGTSPISSDLKNLEQEIQRSEEGKSCQKAEIIAYGFKDRTECNAAQKHDTSSNM</sequence>
<feature type="compositionally biased region" description="Basic and acidic residues" evidence="1">
    <location>
        <begin position="213"/>
        <end position="227"/>
    </location>
</feature>
<organism evidence="2 3">
    <name type="scientific">Phaseolus angularis</name>
    <name type="common">Azuki bean</name>
    <name type="synonym">Vigna angularis</name>
    <dbReference type="NCBI Taxonomy" id="3914"/>
    <lineage>
        <taxon>Eukaryota</taxon>
        <taxon>Viridiplantae</taxon>
        <taxon>Streptophyta</taxon>
        <taxon>Embryophyta</taxon>
        <taxon>Tracheophyta</taxon>
        <taxon>Spermatophyta</taxon>
        <taxon>Magnoliopsida</taxon>
        <taxon>eudicotyledons</taxon>
        <taxon>Gunneridae</taxon>
        <taxon>Pentapetalae</taxon>
        <taxon>rosids</taxon>
        <taxon>fabids</taxon>
        <taxon>Fabales</taxon>
        <taxon>Fabaceae</taxon>
        <taxon>Papilionoideae</taxon>
        <taxon>50 kb inversion clade</taxon>
        <taxon>NPAAA clade</taxon>
        <taxon>indigoferoid/millettioid clade</taxon>
        <taxon>Phaseoleae</taxon>
        <taxon>Vigna</taxon>
    </lineage>
</organism>
<dbReference type="EMBL" id="CM003373">
    <property type="protein sequence ID" value="KOM37779.1"/>
    <property type="molecule type" value="Genomic_DNA"/>
</dbReference>
<feature type="compositionally biased region" description="Polar residues" evidence="1">
    <location>
        <begin position="167"/>
        <end position="176"/>
    </location>
</feature>
<feature type="compositionally biased region" description="Acidic residues" evidence="1">
    <location>
        <begin position="1"/>
        <end position="13"/>
    </location>
</feature>
<dbReference type="Gramene" id="KOM37779">
    <property type="protein sequence ID" value="KOM37779"/>
    <property type="gene ID" value="LR48_Vigan03g116100"/>
</dbReference>
<accession>A0A0L9U5S5</accession>
<name>A0A0L9U5S5_PHAAN</name>
<feature type="region of interest" description="Disordered" evidence="1">
    <location>
        <begin position="50"/>
        <end position="227"/>
    </location>
</feature>
<feature type="compositionally biased region" description="Low complexity" evidence="1">
    <location>
        <begin position="50"/>
        <end position="69"/>
    </location>
</feature>
<dbReference type="Proteomes" id="UP000053144">
    <property type="component" value="Chromosome 3"/>
</dbReference>
<proteinExistence type="predicted"/>
<feature type="compositionally biased region" description="Basic and acidic residues" evidence="1">
    <location>
        <begin position="83"/>
        <end position="99"/>
    </location>
</feature>
<gene>
    <name evidence="2" type="ORF">LR48_Vigan03g116100</name>
</gene>
<dbReference type="AlphaFoldDB" id="A0A0L9U5S5"/>
<evidence type="ECO:0000256" key="1">
    <source>
        <dbReference type="SAM" id="MobiDB-lite"/>
    </source>
</evidence>
<evidence type="ECO:0000313" key="3">
    <source>
        <dbReference type="Proteomes" id="UP000053144"/>
    </source>
</evidence>
<protein>
    <submittedName>
        <fullName evidence="2">Uncharacterized protein</fullName>
    </submittedName>
</protein>